<protein>
    <submittedName>
        <fullName evidence="2">Helix-hairpin-helix motif-containing protein</fullName>
    </submittedName>
</protein>
<gene>
    <name evidence="2" type="ORF">SAMN04488052_103321</name>
</gene>
<keyword evidence="1" id="KW-0472">Membrane</keyword>
<feature type="transmembrane region" description="Helical" evidence="1">
    <location>
        <begin position="157"/>
        <end position="175"/>
    </location>
</feature>
<dbReference type="OrthoDB" id="1201035at2"/>
<dbReference type="RefSeq" id="WP_091642768.1">
    <property type="nucleotide sequence ID" value="NZ_FOEG01000003.1"/>
</dbReference>
<dbReference type="SUPFAM" id="SSF47781">
    <property type="entry name" value="RuvA domain 2-like"/>
    <property type="match status" value="1"/>
</dbReference>
<evidence type="ECO:0000313" key="3">
    <source>
        <dbReference type="Proteomes" id="UP000199657"/>
    </source>
</evidence>
<accession>A0A1H8T147</accession>
<name>A0A1H8T147_9GAMM</name>
<proteinExistence type="predicted"/>
<dbReference type="AlphaFoldDB" id="A0A1H8T147"/>
<dbReference type="STRING" id="406100.SAMN04488052_103321"/>
<organism evidence="2 3">
    <name type="scientific">Aquisalimonas asiatica</name>
    <dbReference type="NCBI Taxonomy" id="406100"/>
    <lineage>
        <taxon>Bacteria</taxon>
        <taxon>Pseudomonadati</taxon>
        <taxon>Pseudomonadota</taxon>
        <taxon>Gammaproteobacteria</taxon>
        <taxon>Chromatiales</taxon>
        <taxon>Ectothiorhodospiraceae</taxon>
        <taxon>Aquisalimonas</taxon>
    </lineage>
</organism>
<reference evidence="2 3" key="1">
    <citation type="submission" date="2016-10" db="EMBL/GenBank/DDBJ databases">
        <authorList>
            <person name="de Groot N.N."/>
        </authorList>
    </citation>
    <scope>NUCLEOTIDE SEQUENCE [LARGE SCALE GENOMIC DNA]</scope>
    <source>
        <strain evidence="2 3">CGMCC 1.6291</strain>
    </source>
</reference>
<dbReference type="InterPro" id="IPR010994">
    <property type="entry name" value="RuvA_2-like"/>
</dbReference>
<keyword evidence="3" id="KW-1185">Reference proteome</keyword>
<dbReference type="Gene3D" id="1.10.150.320">
    <property type="entry name" value="Photosystem II 12 kDa extrinsic protein"/>
    <property type="match status" value="1"/>
</dbReference>
<keyword evidence="1" id="KW-1133">Transmembrane helix</keyword>
<evidence type="ECO:0000256" key="1">
    <source>
        <dbReference type="SAM" id="Phobius"/>
    </source>
</evidence>
<evidence type="ECO:0000313" key="2">
    <source>
        <dbReference type="EMBL" id="SEO84314.1"/>
    </source>
</evidence>
<keyword evidence="1" id="KW-0812">Transmembrane</keyword>
<feature type="transmembrane region" description="Helical" evidence="1">
    <location>
        <begin position="131"/>
        <end position="151"/>
    </location>
</feature>
<dbReference type="Proteomes" id="UP000199657">
    <property type="component" value="Unassembled WGS sequence"/>
</dbReference>
<dbReference type="EMBL" id="FOEG01000003">
    <property type="protein sequence ID" value="SEO84314.1"/>
    <property type="molecule type" value="Genomic_DNA"/>
</dbReference>
<dbReference type="Pfam" id="PF12836">
    <property type="entry name" value="HHH_3"/>
    <property type="match status" value="1"/>
</dbReference>
<sequence length="416" mass="45098">MGFFNLGKKDAYGRQRRIEHRGRYLRASRTGGVALRAQAKAAGVNVTANTSHGFRVSGTPARNTQVALQNGRFILRGRYRSGPFRLNLSKTGATVSTRNRLGSFNWFRPNRSSAKLAGVQVRGKTAAQLQIVYMLFAAVVAVVQLVAAAFIGAVRLVLAVGGIAYGLVLAAPYAWNTWQRRRRNRGLENGLPGTDLAFQPPIQQWRAEAHIAGWLMAYLGWGRGHAGTEIKDALRQRLSTDDATFPVLAPAIEELDATASSLEAARDGVTEDQPSPHEVVAVLARHLRRRPAEELAEVLLQADDLALQDGPRTVLQEELLEVFADFAGVRLQEVEAAPEAAPETAVPHQKSRPVSSGIDINTASLEALQTLPHLGPERARAVIALRPVQNLSALEAVDGIGPKRLEDLRTAGAYCS</sequence>